<keyword evidence="7" id="KW-1185">Reference proteome</keyword>
<dbReference type="InterPro" id="IPR038765">
    <property type="entry name" value="Papain-like_cys_pep_sf"/>
</dbReference>
<sequence length="290" mass="32526">MASQTFYGRSLPSKLVDYRSTESKNRLCRSLQSGLAVPYLALSSCFNTQAEPAFCGLSTLAIILNSLRIDPQRVWKTIWRWYSEELLECCRPLEDMKVSGITLDEFACLADCNGASASLVRPVDSKEQYEEFIQTVHRVCTGGRLKQSDREKNFDEENPEEFMAISYSRKTLGQTGDGHFSPIAALDVETNSVLIFDTARFKYPPHWVPLDLLFQSMLPIDNTTGKSRGYVVLKAKCEYQGRKVCCILKEPTSEDVLKDGLPEPKPVYESGKLNGTACLKCWGSSLVTSQ</sequence>
<dbReference type="EMBL" id="CALNXK010000034">
    <property type="protein sequence ID" value="CAH3119933.1"/>
    <property type="molecule type" value="Genomic_DNA"/>
</dbReference>
<dbReference type="InterPro" id="IPR007719">
    <property type="entry name" value="PCS_N"/>
</dbReference>
<dbReference type="Gene3D" id="3.90.70.30">
    <property type="entry name" value="Phytochelatin synthase, N-terminal domain"/>
    <property type="match status" value="1"/>
</dbReference>
<evidence type="ECO:0000313" key="7">
    <source>
        <dbReference type="Proteomes" id="UP001159405"/>
    </source>
</evidence>
<evidence type="ECO:0000259" key="5">
    <source>
        <dbReference type="PROSITE" id="PS51443"/>
    </source>
</evidence>
<dbReference type="InterPro" id="IPR040409">
    <property type="entry name" value="PCS-like"/>
</dbReference>
<keyword evidence="2" id="KW-0104">Cadmium</keyword>
<feature type="domain" description="Peptidase C83" evidence="5">
    <location>
        <begin position="1"/>
        <end position="238"/>
    </location>
</feature>
<dbReference type="EC" id="2.3.2.15" evidence="1"/>
<dbReference type="InterPro" id="IPR038156">
    <property type="entry name" value="PCS_N_sf"/>
</dbReference>
<reference evidence="6 7" key="1">
    <citation type="submission" date="2022-05" db="EMBL/GenBank/DDBJ databases">
        <authorList>
            <consortium name="Genoscope - CEA"/>
            <person name="William W."/>
        </authorList>
    </citation>
    <scope>NUCLEOTIDE SEQUENCE [LARGE SCALE GENOMIC DNA]</scope>
</reference>
<dbReference type="PANTHER" id="PTHR33447">
    <property type="entry name" value="GLUTATHIONE GAMMA-GLUTAMYLCYSTEINYLTRANSFERASE"/>
    <property type="match status" value="1"/>
</dbReference>
<organism evidence="6 7">
    <name type="scientific">Porites lobata</name>
    <dbReference type="NCBI Taxonomy" id="104759"/>
    <lineage>
        <taxon>Eukaryota</taxon>
        <taxon>Metazoa</taxon>
        <taxon>Cnidaria</taxon>
        <taxon>Anthozoa</taxon>
        <taxon>Hexacorallia</taxon>
        <taxon>Scleractinia</taxon>
        <taxon>Fungiina</taxon>
        <taxon>Poritidae</taxon>
        <taxon>Porites</taxon>
    </lineage>
</organism>
<protein>
    <recommendedName>
        <fullName evidence="1">glutathione gamma-glutamylcysteinyltransferase</fullName>
        <ecNumber evidence="1">2.3.2.15</ecNumber>
    </recommendedName>
</protein>
<dbReference type="PROSITE" id="PS51443">
    <property type="entry name" value="PCS"/>
    <property type="match status" value="1"/>
</dbReference>
<dbReference type="Pfam" id="PF05023">
    <property type="entry name" value="Phytochelatin"/>
    <property type="match status" value="1"/>
</dbReference>
<evidence type="ECO:0000313" key="6">
    <source>
        <dbReference type="EMBL" id="CAH3119933.1"/>
    </source>
</evidence>
<keyword evidence="4" id="KW-0479">Metal-binding</keyword>
<dbReference type="PANTHER" id="PTHR33447:SF24">
    <property type="entry name" value="GLUTATHIONE GAMMA-GLUTAMYLCYSTEINYLTRANSFERASE"/>
    <property type="match status" value="1"/>
</dbReference>
<dbReference type="SUPFAM" id="SSF54001">
    <property type="entry name" value="Cysteine proteinases"/>
    <property type="match status" value="1"/>
</dbReference>
<evidence type="ECO:0000256" key="4">
    <source>
        <dbReference type="ARBA" id="ARBA00022723"/>
    </source>
</evidence>
<keyword evidence="3" id="KW-0808">Transferase</keyword>
<evidence type="ECO:0000256" key="3">
    <source>
        <dbReference type="ARBA" id="ARBA00022679"/>
    </source>
</evidence>
<gene>
    <name evidence="6" type="ORF">PLOB_00027862</name>
</gene>
<proteinExistence type="predicted"/>
<name>A0ABN8NRU7_9CNID</name>
<comment type="caution">
    <text evidence="6">The sequence shown here is derived from an EMBL/GenBank/DDBJ whole genome shotgun (WGS) entry which is preliminary data.</text>
</comment>
<accession>A0ABN8NRU7</accession>
<evidence type="ECO:0000256" key="2">
    <source>
        <dbReference type="ARBA" id="ARBA00022539"/>
    </source>
</evidence>
<dbReference type="Proteomes" id="UP001159405">
    <property type="component" value="Unassembled WGS sequence"/>
</dbReference>
<evidence type="ECO:0000256" key="1">
    <source>
        <dbReference type="ARBA" id="ARBA00012468"/>
    </source>
</evidence>